<dbReference type="Gene3D" id="1.20.1250.20">
    <property type="entry name" value="MFS general substrate transporter like domains"/>
    <property type="match status" value="1"/>
</dbReference>
<evidence type="ECO:0000313" key="9">
    <source>
        <dbReference type="Proteomes" id="UP000039046"/>
    </source>
</evidence>
<evidence type="ECO:0000256" key="3">
    <source>
        <dbReference type="ARBA" id="ARBA00022448"/>
    </source>
</evidence>
<dbReference type="Proteomes" id="UP000039046">
    <property type="component" value="Unassembled WGS sequence"/>
</dbReference>
<dbReference type="GO" id="GO:0016020">
    <property type="term" value="C:membrane"/>
    <property type="evidence" value="ECO:0007669"/>
    <property type="project" value="UniProtKB-SubCell"/>
</dbReference>
<keyword evidence="5 7" id="KW-1133">Transmembrane helix</keyword>
<dbReference type="HOGENOM" id="CLU_1541185_0_0_1"/>
<evidence type="ECO:0008006" key="10">
    <source>
        <dbReference type="Google" id="ProtNLM"/>
    </source>
</evidence>
<dbReference type="PANTHER" id="PTHR11360">
    <property type="entry name" value="MONOCARBOXYLATE TRANSPORTER"/>
    <property type="match status" value="1"/>
</dbReference>
<gene>
    <name evidence="8" type="ORF">VHEMI02446</name>
</gene>
<dbReference type="GO" id="GO:0022857">
    <property type="term" value="F:transmembrane transporter activity"/>
    <property type="evidence" value="ECO:0007669"/>
    <property type="project" value="InterPro"/>
</dbReference>
<dbReference type="SUPFAM" id="SSF103473">
    <property type="entry name" value="MFS general substrate transporter"/>
    <property type="match status" value="1"/>
</dbReference>
<reference evidence="8 9" key="1">
    <citation type="journal article" date="2015" name="Genome Announc.">
        <title>Draft Genome Sequence and Gene Annotation of the Entomopathogenic Fungus Verticillium hemipterigenum.</title>
        <authorList>
            <person name="Horn F."/>
            <person name="Habel A."/>
            <person name="Scharf D.H."/>
            <person name="Dworschak J."/>
            <person name="Brakhage A.A."/>
            <person name="Guthke R."/>
            <person name="Hertweck C."/>
            <person name="Linde J."/>
        </authorList>
    </citation>
    <scope>NUCLEOTIDE SEQUENCE [LARGE SCALE GENOMIC DNA]</scope>
</reference>
<evidence type="ECO:0000313" key="8">
    <source>
        <dbReference type="EMBL" id="CEJ82377.1"/>
    </source>
</evidence>
<feature type="transmembrane region" description="Helical" evidence="7">
    <location>
        <begin position="67"/>
        <end position="88"/>
    </location>
</feature>
<dbReference type="OrthoDB" id="6509908at2759"/>
<proteinExistence type="inferred from homology"/>
<evidence type="ECO:0000256" key="1">
    <source>
        <dbReference type="ARBA" id="ARBA00004141"/>
    </source>
</evidence>
<feature type="transmembrane region" description="Helical" evidence="7">
    <location>
        <begin position="126"/>
        <end position="145"/>
    </location>
</feature>
<evidence type="ECO:0000256" key="6">
    <source>
        <dbReference type="ARBA" id="ARBA00023136"/>
    </source>
</evidence>
<keyword evidence="9" id="KW-1185">Reference proteome</keyword>
<evidence type="ECO:0000256" key="4">
    <source>
        <dbReference type="ARBA" id="ARBA00022692"/>
    </source>
</evidence>
<dbReference type="InterPro" id="IPR036259">
    <property type="entry name" value="MFS_trans_sf"/>
</dbReference>
<dbReference type="EMBL" id="CDHN01000001">
    <property type="protein sequence ID" value="CEJ82377.1"/>
    <property type="molecule type" value="Genomic_DNA"/>
</dbReference>
<evidence type="ECO:0000256" key="5">
    <source>
        <dbReference type="ARBA" id="ARBA00022989"/>
    </source>
</evidence>
<feature type="transmembrane region" description="Helical" evidence="7">
    <location>
        <begin position="38"/>
        <end position="61"/>
    </location>
</feature>
<sequence>MSTLTAKLLGYQRSKSSSCRFLIPFLVRCSIDTAPDGFFLLAIVHVFGLMMASISTTYYQLMLSQGICSAIGVAAVFMASIACVSGWFDSRRGTAFGILATGSSLGGVVFPILITKLINNVNYGWAMRTAGFLIAAMLTVTNLTVRQHSNIRPRKEFSLGTLKGPFSELRVVCC</sequence>
<dbReference type="Pfam" id="PF07690">
    <property type="entry name" value="MFS_1"/>
    <property type="match status" value="1"/>
</dbReference>
<keyword evidence="3" id="KW-0813">Transport</keyword>
<name>A0A0A1T7W5_9HYPO</name>
<organism evidence="8 9">
    <name type="scientific">[Torrubiella] hemipterigena</name>
    <dbReference type="NCBI Taxonomy" id="1531966"/>
    <lineage>
        <taxon>Eukaryota</taxon>
        <taxon>Fungi</taxon>
        <taxon>Dikarya</taxon>
        <taxon>Ascomycota</taxon>
        <taxon>Pezizomycotina</taxon>
        <taxon>Sordariomycetes</taxon>
        <taxon>Hypocreomycetidae</taxon>
        <taxon>Hypocreales</taxon>
        <taxon>Clavicipitaceae</taxon>
        <taxon>Clavicipitaceae incertae sedis</taxon>
        <taxon>'Torrubiella' clade</taxon>
    </lineage>
</organism>
<feature type="transmembrane region" description="Helical" evidence="7">
    <location>
        <begin position="95"/>
        <end position="114"/>
    </location>
</feature>
<evidence type="ECO:0000256" key="7">
    <source>
        <dbReference type="SAM" id="Phobius"/>
    </source>
</evidence>
<dbReference type="InterPro" id="IPR011701">
    <property type="entry name" value="MFS"/>
</dbReference>
<comment type="similarity">
    <text evidence="2">Belongs to the major facilitator superfamily. Monocarboxylate porter (TC 2.A.1.13) family.</text>
</comment>
<comment type="subcellular location">
    <subcellularLocation>
        <location evidence="1">Membrane</location>
        <topology evidence="1">Multi-pass membrane protein</topology>
    </subcellularLocation>
</comment>
<evidence type="ECO:0000256" key="2">
    <source>
        <dbReference type="ARBA" id="ARBA00006727"/>
    </source>
</evidence>
<keyword evidence="6 7" id="KW-0472">Membrane</keyword>
<protein>
    <recommendedName>
        <fullName evidence="10">Major facilitator superfamily (MFS) profile domain-containing protein</fullName>
    </recommendedName>
</protein>
<dbReference type="AlphaFoldDB" id="A0A0A1T7W5"/>
<accession>A0A0A1T7W5</accession>
<dbReference type="PANTHER" id="PTHR11360:SF224">
    <property type="entry name" value="MAJOR FACILITATOR SUPERFAMILY (MFS) PROFILE DOMAIN-CONTAINING PROTEIN-RELATED"/>
    <property type="match status" value="1"/>
</dbReference>
<keyword evidence="4 7" id="KW-0812">Transmembrane</keyword>
<dbReference type="InterPro" id="IPR050327">
    <property type="entry name" value="Proton-linked_MCT"/>
</dbReference>